<dbReference type="OrthoDB" id="5394763at2"/>
<dbReference type="AlphaFoldDB" id="Q2LT58"/>
<dbReference type="EMBL" id="CP000252">
    <property type="protein sequence ID" value="ABC77271.1"/>
    <property type="molecule type" value="Genomic_DNA"/>
</dbReference>
<dbReference type="InParanoid" id="Q2LT58"/>
<evidence type="ECO:0000259" key="1">
    <source>
        <dbReference type="PROSITE" id="PS51379"/>
    </source>
</evidence>
<sequence>MAKVMKTVKSIKVDADKCSGCRACEIACSAFHATPKYSSINPARARIQIIRYPLRDIWMPVFAGEYTPAECMGRPSYVIDGKEYPECDFCRASCPARNRFKEPDSLLPLKCDMCESDPPEKEPLCVQWCLEDVLTYEEREEEVEEGIEIEDVEAGLLAMVDKYGLQKILDTATRISQNVVTFESK</sequence>
<proteinExistence type="predicted"/>
<name>Q2LT58_SYNAS</name>
<feature type="domain" description="4Fe-4S ferredoxin-type" evidence="1">
    <location>
        <begin position="9"/>
        <end position="36"/>
    </location>
</feature>
<dbReference type="STRING" id="56780.SYN_01376"/>
<keyword evidence="3" id="KW-1185">Reference proteome</keyword>
<dbReference type="Gene3D" id="3.30.70.20">
    <property type="match status" value="1"/>
</dbReference>
<gene>
    <name evidence="2" type="ORF">SYN_01376</name>
</gene>
<dbReference type="RefSeq" id="WP_011417298.1">
    <property type="nucleotide sequence ID" value="NC_007759.1"/>
</dbReference>
<protein>
    <submittedName>
        <fullName evidence="2">4Fe-4S protein</fullName>
    </submittedName>
</protein>
<dbReference type="InterPro" id="IPR017896">
    <property type="entry name" value="4Fe4S_Fe-S-bd"/>
</dbReference>
<dbReference type="PROSITE" id="PS51379">
    <property type="entry name" value="4FE4S_FER_2"/>
    <property type="match status" value="1"/>
</dbReference>
<dbReference type="KEGG" id="sat:SYN_01376"/>
<evidence type="ECO:0000313" key="2">
    <source>
        <dbReference type="EMBL" id="ABC77271.1"/>
    </source>
</evidence>
<dbReference type="HOGENOM" id="CLU_1486797_0_0_7"/>
<reference evidence="2 3" key="1">
    <citation type="journal article" date="2007" name="Proc. Natl. Acad. Sci. U.S.A.">
        <title>The genome of Syntrophus aciditrophicus: life at the thermodynamic limit of microbial growth.</title>
        <authorList>
            <person name="McInerney M.J."/>
            <person name="Rohlin L."/>
            <person name="Mouttaki H."/>
            <person name="Kim U."/>
            <person name="Krupp R.S."/>
            <person name="Rios-Hernandez L."/>
            <person name="Sieber J."/>
            <person name="Struchtemeyer C.G."/>
            <person name="Bhattacharyya A."/>
            <person name="Campbell J.W."/>
            <person name="Gunsalus R.P."/>
        </authorList>
    </citation>
    <scope>NUCLEOTIDE SEQUENCE [LARGE SCALE GENOMIC DNA]</scope>
    <source>
        <strain evidence="2 3">SB</strain>
    </source>
</reference>
<accession>Q2LT58</accession>
<evidence type="ECO:0000313" key="3">
    <source>
        <dbReference type="Proteomes" id="UP000001933"/>
    </source>
</evidence>
<dbReference type="SUPFAM" id="SSF54862">
    <property type="entry name" value="4Fe-4S ferredoxins"/>
    <property type="match status" value="1"/>
</dbReference>
<dbReference type="eggNOG" id="COG0437">
    <property type="taxonomic scope" value="Bacteria"/>
</dbReference>
<organism evidence="2 3">
    <name type="scientific">Syntrophus aciditrophicus (strain SB)</name>
    <dbReference type="NCBI Taxonomy" id="56780"/>
    <lineage>
        <taxon>Bacteria</taxon>
        <taxon>Pseudomonadati</taxon>
        <taxon>Thermodesulfobacteriota</taxon>
        <taxon>Syntrophia</taxon>
        <taxon>Syntrophales</taxon>
        <taxon>Syntrophaceae</taxon>
        <taxon>Syntrophus</taxon>
    </lineage>
</organism>
<dbReference type="Proteomes" id="UP000001933">
    <property type="component" value="Chromosome"/>
</dbReference>